<dbReference type="Proteomes" id="UP001193920">
    <property type="component" value="Unassembled WGS sequence"/>
</dbReference>
<accession>A0AAW3YYA2</accession>
<dbReference type="EMBL" id="JACXBF010000414">
    <property type="protein sequence ID" value="MBD2801909.1"/>
    <property type="molecule type" value="Genomic_DNA"/>
</dbReference>
<gene>
    <name evidence="1" type="ORF">ID854_16075</name>
</gene>
<dbReference type="RefSeq" id="WP_323860761.1">
    <property type="nucleotide sequence ID" value="NZ_JACXBC010000074.1"/>
</dbReference>
<name>A0AAW3YYA2_9GAMM</name>
<organism evidence="1">
    <name type="scientific">Xenorhabdus szentirmaii</name>
    <dbReference type="NCBI Taxonomy" id="290112"/>
    <lineage>
        <taxon>Bacteria</taxon>
        <taxon>Pseudomonadati</taxon>
        <taxon>Pseudomonadota</taxon>
        <taxon>Gammaproteobacteria</taxon>
        <taxon>Enterobacterales</taxon>
        <taxon>Morganellaceae</taxon>
        <taxon>Xenorhabdus</taxon>
    </lineage>
</organism>
<dbReference type="AlphaFoldDB" id="A0AAW3YYA2"/>
<reference evidence="1" key="1">
    <citation type="submission" date="2020-09" db="EMBL/GenBank/DDBJ databases">
        <authorList>
            <person name="Palma L."/>
            <person name="Caballero P."/>
            <person name="Berry C."/>
            <person name="Del Valle E."/>
        </authorList>
    </citation>
    <scope>NUCLEOTIDE SEQUENCE</scope>
    <source>
        <strain evidence="1">M</strain>
    </source>
</reference>
<evidence type="ECO:0000313" key="1">
    <source>
        <dbReference type="EMBL" id="MBD2801909.1"/>
    </source>
</evidence>
<sequence>MMMILIKEDGSTSITAEEYSAWYDKEGKIVLSLGDNAPQNICIYHEVKQKAERKQASITAEGFNVFNVAAGVTLHKTGNHRFSKNQ</sequence>
<comment type="caution">
    <text evidence="1">The sequence shown here is derived from an EMBL/GenBank/DDBJ whole genome shotgun (WGS) entry which is preliminary data.</text>
</comment>
<reference evidence="1" key="2">
    <citation type="journal article" date="2024" name="Toxins">
        <title>Genome Sequence Analysis of Native Xenorhabdus Strains Isolated from Entomopathogenic Nematodes in Argentina.</title>
        <authorList>
            <person name="Palma L."/>
            <person name="Frizzo L."/>
            <person name="Kaiser S."/>
            <person name="Berry C."/>
            <person name="Caballero P."/>
            <person name="Bode H.B."/>
            <person name="Del Valle E.E."/>
        </authorList>
    </citation>
    <scope>NUCLEOTIDE SEQUENCE</scope>
    <source>
        <strain evidence="1">M</strain>
    </source>
</reference>
<proteinExistence type="predicted"/>
<protein>
    <submittedName>
        <fullName evidence="1">Uncharacterized protein</fullName>
    </submittedName>
</protein>